<protein>
    <submittedName>
        <fullName evidence="3">DUF3380 domain-containing protein</fullName>
    </submittedName>
</protein>
<accession>A0A844Q943</accession>
<evidence type="ECO:0000259" key="2">
    <source>
        <dbReference type="Pfam" id="PF11860"/>
    </source>
</evidence>
<dbReference type="Pfam" id="PF01471">
    <property type="entry name" value="PG_binding_1"/>
    <property type="match status" value="1"/>
</dbReference>
<dbReference type="InterPro" id="IPR024408">
    <property type="entry name" value="Muramidase"/>
</dbReference>
<feature type="domain" description="N-acetylmuramidase" evidence="2">
    <location>
        <begin position="21"/>
        <end position="193"/>
    </location>
</feature>
<evidence type="ECO:0000313" key="4">
    <source>
        <dbReference type="Proteomes" id="UP000463224"/>
    </source>
</evidence>
<dbReference type="Pfam" id="PF11860">
    <property type="entry name" value="Muramidase"/>
    <property type="match status" value="1"/>
</dbReference>
<gene>
    <name evidence="3" type="ORF">GN330_00620</name>
</gene>
<dbReference type="InterPro" id="IPR036365">
    <property type="entry name" value="PGBD-like_sf"/>
</dbReference>
<dbReference type="InterPro" id="IPR036366">
    <property type="entry name" value="PGBDSf"/>
</dbReference>
<proteinExistence type="predicted"/>
<dbReference type="EMBL" id="WPHG01000001">
    <property type="protein sequence ID" value="MVA95755.1"/>
    <property type="molecule type" value="Genomic_DNA"/>
</dbReference>
<keyword evidence="4" id="KW-1185">Reference proteome</keyword>
<organism evidence="3 4">
    <name type="scientific">Nitratireductor arenosus</name>
    <dbReference type="NCBI Taxonomy" id="2682096"/>
    <lineage>
        <taxon>Bacteria</taxon>
        <taxon>Pseudomonadati</taxon>
        <taxon>Pseudomonadota</taxon>
        <taxon>Alphaproteobacteria</taxon>
        <taxon>Hyphomicrobiales</taxon>
        <taxon>Phyllobacteriaceae</taxon>
        <taxon>Nitratireductor</taxon>
    </lineage>
</organism>
<sequence length="300" mass="32453">MFSKEIIQSITAAAARHALAPATLLAVADVESAGKPFATVAGRREPVIRFEGHYFDRRLRGAQRARARAAGLASPEPGSVANPRTQAARWALLERACAIDRKAALESVSWGIGQVMGAHWAWLGYASVESMVDEARSGVEGQIAIMLRYIDKAGLTAALRRRDWAAFAKGYNGPGYRKYGYDRKIARAFARYEAVSVNPVVPGVGDALARKPVSRGDTGARVRDLQARLFAAGHKIEQDGVFGPETERTLRAFQRRNGLQADGVAGPRTWQVLAGGGHEAEPGTIWQSLLAALSRALSHW</sequence>
<dbReference type="SUPFAM" id="SSF53955">
    <property type="entry name" value="Lysozyme-like"/>
    <property type="match status" value="1"/>
</dbReference>
<name>A0A844Q943_9HYPH</name>
<dbReference type="InterPro" id="IPR002477">
    <property type="entry name" value="Peptidoglycan-bd-like"/>
</dbReference>
<evidence type="ECO:0000259" key="1">
    <source>
        <dbReference type="Pfam" id="PF01471"/>
    </source>
</evidence>
<dbReference type="Proteomes" id="UP000463224">
    <property type="component" value="Unassembled WGS sequence"/>
</dbReference>
<dbReference type="InterPro" id="IPR023346">
    <property type="entry name" value="Lysozyme-like_dom_sf"/>
</dbReference>
<dbReference type="RefSeq" id="WP_156710640.1">
    <property type="nucleotide sequence ID" value="NZ_WPHG01000001.1"/>
</dbReference>
<feature type="domain" description="Peptidoglycan binding-like" evidence="1">
    <location>
        <begin position="218"/>
        <end position="273"/>
    </location>
</feature>
<dbReference type="SUPFAM" id="SSF47090">
    <property type="entry name" value="PGBD-like"/>
    <property type="match status" value="1"/>
</dbReference>
<dbReference type="AlphaFoldDB" id="A0A844Q943"/>
<evidence type="ECO:0000313" key="3">
    <source>
        <dbReference type="EMBL" id="MVA95755.1"/>
    </source>
</evidence>
<dbReference type="Gene3D" id="1.10.101.10">
    <property type="entry name" value="PGBD-like superfamily/PGBD"/>
    <property type="match status" value="1"/>
</dbReference>
<reference evidence="3 4" key="1">
    <citation type="submission" date="2019-12" db="EMBL/GenBank/DDBJ databases">
        <title>Nitratireductor arenosus sp. nov., Isolated from sea sand, Jeju island, South Korea.</title>
        <authorList>
            <person name="Kim W."/>
        </authorList>
    </citation>
    <scope>NUCLEOTIDE SEQUENCE [LARGE SCALE GENOMIC DNA]</scope>
    <source>
        <strain evidence="3 4">CAU 1489</strain>
    </source>
</reference>
<dbReference type="Gene3D" id="1.10.530.10">
    <property type="match status" value="1"/>
</dbReference>
<comment type="caution">
    <text evidence="3">The sequence shown here is derived from an EMBL/GenBank/DDBJ whole genome shotgun (WGS) entry which is preliminary data.</text>
</comment>